<dbReference type="Proteomes" id="UP000011666">
    <property type="component" value="Unassembled WGS sequence"/>
</dbReference>
<dbReference type="Gene3D" id="3.30.9.10">
    <property type="entry name" value="D-Amino Acid Oxidase, subunit A, domain 2"/>
    <property type="match status" value="1"/>
</dbReference>
<keyword evidence="4" id="KW-0411">Iron-sulfur</keyword>
<dbReference type="PANTHER" id="PTHR13847:SF274">
    <property type="entry name" value="RIESKE 2FE-2S IRON-SULFUR PROTEIN YHFW-RELATED"/>
    <property type="match status" value="1"/>
</dbReference>
<organism evidence="6 7">
    <name type="scientific">Gordonia soli NBRC 108243</name>
    <dbReference type="NCBI Taxonomy" id="1223545"/>
    <lineage>
        <taxon>Bacteria</taxon>
        <taxon>Bacillati</taxon>
        <taxon>Actinomycetota</taxon>
        <taxon>Actinomycetes</taxon>
        <taxon>Mycobacteriales</taxon>
        <taxon>Gordoniaceae</taxon>
        <taxon>Gordonia</taxon>
    </lineage>
</organism>
<dbReference type="InterPro" id="IPR036922">
    <property type="entry name" value="Rieske_2Fe-2S_sf"/>
</dbReference>
<dbReference type="Gene3D" id="3.50.50.60">
    <property type="entry name" value="FAD/NAD(P)-binding domain"/>
    <property type="match status" value="1"/>
</dbReference>
<evidence type="ECO:0000256" key="3">
    <source>
        <dbReference type="ARBA" id="ARBA00023004"/>
    </source>
</evidence>
<evidence type="ECO:0000256" key="1">
    <source>
        <dbReference type="ARBA" id="ARBA00022714"/>
    </source>
</evidence>
<dbReference type="Pfam" id="PF01266">
    <property type="entry name" value="DAO"/>
    <property type="match status" value="1"/>
</dbReference>
<dbReference type="Gene3D" id="2.102.10.10">
    <property type="entry name" value="Rieske [2Fe-2S] iron-sulphur domain"/>
    <property type="match status" value="1"/>
</dbReference>
<dbReference type="PANTHER" id="PTHR13847">
    <property type="entry name" value="SARCOSINE DEHYDROGENASE-RELATED"/>
    <property type="match status" value="1"/>
</dbReference>
<dbReference type="InterPro" id="IPR036188">
    <property type="entry name" value="FAD/NAD-bd_sf"/>
</dbReference>
<comment type="caution">
    <text evidence="6">The sequence shown here is derived from an EMBL/GenBank/DDBJ whole genome shotgun (WGS) entry which is preliminary data.</text>
</comment>
<dbReference type="SUPFAM" id="SSF50022">
    <property type="entry name" value="ISP domain"/>
    <property type="match status" value="1"/>
</dbReference>
<dbReference type="GO" id="GO:0004497">
    <property type="term" value="F:monooxygenase activity"/>
    <property type="evidence" value="ECO:0007669"/>
    <property type="project" value="UniProtKB-ARBA"/>
</dbReference>
<feature type="domain" description="Rieske" evidence="5">
    <location>
        <begin position="280"/>
        <end position="364"/>
    </location>
</feature>
<dbReference type="eggNOG" id="COG0723">
    <property type="taxonomic scope" value="Bacteria"/>
</dbReference>
<gene>
    <name evidence="6" type="ORF">GS4_30_00250</name>
</gene>
<dbReference type="SUPFAM" id="SSF51905">
    <property type="entry name" value="FAD/NAD(P)-binding domain"/>
    <property type="match status" value="1"/>
</dbReference>
<reference evidence="6 7" key="1">
    <citation type="submission" date="2013-01" db="EMBL/GenBank/DDBJ databases">
        <title>Whole genome shotgun sequence of Gordonia soli NBRC 108243.</title>
        <authorList>
            <person name="Isaki-Nakamura S."/>
            <person name="Hosoyama A."/>
            <person name="Tsuchikane K."/>
            <person name="Ando Y."/>
            <person name="Baba S."/>
            <person name="Ohji S."/>
            <person name="Hamada M."/>
            <person name="Tamura T."/>
            <person name="Yamazoe A."/>
            <person name="Yamazaki S."/>
            <person name="Fujita N."/>
        </authorList>
    </citation>
    <scope>NUCLEOTIDE SEQUENCE [LARGE SCALE GENOMIC DNA]</scope>
    <source>
        <strain evidence="6 7">NBRC 108243</strain>
    </source>
</reference>
<dbReference type="STRING" id="1223545.GS4_30_00250"/>
<accession>M0QN13</accession>
<dbReference type="eggNOG" id="COG0665">
    <property type="taxonomic scope" value="Bacteria"/>
</dbReference>
<dbReference type="InterPro" id="IPR006076">
    <property type="entry name" value="FAD-dep_OxRdtase"/>
</dbReference>
<keyword evidence="3" id="KW-0408">Iron</keyword>
<proteinExistence type="predicted"/>
<dbReference type="Pfam" id="PF00355">
    <property type="entry name" value="Rieske"/>
    <property type="match status" value="1"/>
</dbReference>
<dbReference type="GO" id="GO:0051537">
    <property type="term" value="F:2 iron, 2 sulfur cluster binding"/>
    <property type="evidence" value="ECO:0007669"/>
    <property type="project" value="UniProtKB-KW"/>
</dbReference>
<evidence type="ECO:0000256" key="2">
    <source>
        <dbReference type="ARBA" id="ARBA00022723"/>
    </source>
</evidence>
<evidence type="ECO:0000313" key="6">
    <source>
        <dbReference type="EMBL" id="GAC69953.1"/>
    </source>
</evidence>
<dbReference type="PROSITE" id="PS51296">
    <property type="entry name" value="RIESKE"/>
    <property type="match status" value="1"/>
</dbReference>
<name>M0QN13_9ACTN</name>
<evidence type="ECO:0000256" key="4">
    <source>
        <dbReference type="ARBA" id="ARBA00023014"/>
    </source>
</evidence>
<dbReference type="GO" id="GO:0046872">
    <property type="term" value="F:metal ion binding"/>
    <property type="evidence" value="ECO:0007669"/>
    <property type="project" value="UniProtKB-KW"/>
</dbReference>
<dbReference type="EMBL" id="BANX01000030">
    <property type="protein sequence ID" value="GAC69953.1"/>
    <property type="molecule type" value="Genomic_DNA"/>
</dbReference>
<sequence length="364" mass="39971">MVKEHEIARDAGLPTHRADCPELPFPVRAAVHLDEQLQIDPMPVLRALADEIRSHGGQIIEGVRVRRVSSDRNRQLVHTDNGTLSTESVVLATGTPVLDRGGYFARVHAMRSYAAAFEVDGEIPRQMYLGADEPSVSLRTVPRRDGPGDLLLVGGFGHEVGRARSEQQHVDEMLGWTDRWFPGARRVARWSAQDYESFDQLPYVGRLLPGTERLLVATGFAKWGLSNGVAAALALAGRLLGGHQEWAEPFRPWRNSELFSLPSAARANTQVGVQLFAGYTQLVRPSDPNPAEGHGVVGRHGLRPRGTCTVDGETTSVVPVCTHLLGALRWNDAEHTWDCPLHGSRFDRRGEVLEGPATRPLPTP</sequence>
<keyword evidence="2" id="KW-0479">Metal-binding</keyword>
<evidence type="ECO:0000259" key="5">
    <source>
        <dbReference type="PROSITE" id="PS51296"/>
    </source>
</evidence>
<keyword evidence="1" id="KW-0001">2Fe-2S</keyword>
<keyword evidence="7" id="KW-1185">Reference proteome</keyword>
<dbReference type="AlphaFoldDB" id="M0QN13"/>
<dbReference type="GO" id="GO:0005737">
    <property type="term" value="C:cytoplasm"/>
    <property type="evidence" value="ECO:0007669"/>
    <property type="project" value="TreeGrafter"/>
</dbReference>
<dbReference type="InterPro" id="IPR017941">
    <property type="entry name" value="Rieske_2Fe-2S"/>
</dbReference>
<evidence type="ECO:0000313" key="7">
    <source>
        <dbReference type="Proteomes" id="UP000011666"/>
    </source>
</evidence>
<dbReference type="GO" id="GO:0016705">
    <property type="term" value="F:oxidoreductase activity, acting on paired donors, with incorporation or reduction of molecular oxygen"/>
    <property type="evidence" value="ECO:0007669"/>
    <property type="project" value="UniProtKB-ARBA"/>
</dbReference>
<protein>
    <submittedName>
        <fullName evidence="6">Putative oxidoreductase</fullName>
    </submittedName>
</protein>